<dbReference type="InterPro" id="IPR022880">
    <property type="entry name" value="DNApol_IV"/>
</dbReference>
<dbReference type="InterPro" id="IPR036775">
    <property type="entry name" value="DNA_pol_Y-fam_lit_finger_sf"/>
</dbReference>
<dbReference type="SUPFAM" id="SSF56672">
    <property type="entry name" value="DNA/RNA polymerases"/>
    <property type="match status" value="1"/>
</dbReference>
<keyword evidence="2" id="KW-0963">Cytoplasm</keyword>
<keyword evidence="2" id="KW-0235">DNA replication</keyword>
<dbReference type="EMBL" id="JACJSI010000169">
    <property type="protein sequence ID" value="MBD2534503.1"/>
    <property type="molecule type" value="Genomic_DNA"/>
</dbReference>
<dbReference type="Gene3D" id="3.40.1170.60">
    <property type="match status" value="1"/>
</dbReference>
<keyword evidence="2" id="KW-0239">DNA-directed DNA polymerase</keyword>
<keyword evidence="2" id="KW-0234">DNA repair</keyword>
<dbReference type="Gene3D" id="3.30.70.270">
    <property type="match status" value="1"/>
</dbReference>
<keyword evidence="2" id="KW-0515">Mutator protein</keyword>
<evidence type="ECO:0000313" key="4">
    <source>
        <dbReference type="EMBL" id="MBD2534503.1"/>
    </source>
</evidence>
<comment type="caution">
    <text evidence="4">The sequence shown here is derived from an EMBL/GenBank/DDBJ whole genome shotgun (WGS) entry which is preliminary data.</text>
</comment>
<comment type="subunit">
    <text evidence="2">Monomer.</text>
</comment>
<sequence length="361" mass="40087">MRKIVHVDMDAFYASVEQRDNPSYRGKPLVVGGSPNQRGVVAAASYEARKFGIHSAMPSITAIAKCPGLIFVRPGFDVYREISAAIHAIFKRYSDLVEGVALDEAYLYVTENKQNITYASTIARHIKTAIFQETQLTATAGVSINKFLAKMASGQNKPNGLTVILPEDAIAFVEQLPIEKFHGIGEVTGAKMHSLGIDTGADLKQRSLIELTHHFGKAGHYYYKIARAEDDRPVEANRVRKSIGAENSFAQDLSDVGQILQELEQIAQIVEQRLEQHETRGRTLTLKVKFSDYQQLTRSKTILAPISELDTIFEIAKTLFLSIDLQNRSIRLLGISLSNLDNAKQTQVIQLPLFQNAGIIF</sequence>
<comment type="similarity">
    <text evidence="1 2">Belongs to the DNA polymerase type-Y family.</text>
</comment>
<organism evidence="4 5">
    <name type="scientific">Nostoc flagelliforme FACHB-838</name>
    <dbReference type="NCBI Taxonomy" id="2692904"/>
    <lineage>
        <taxon>Bacteria</taxon>
        <taxon>Bacillati</taxon>
        <taxon>Cyanobacteriota</taxon>
        <taxon>Cyanophyceae</taxon>
        <taxon>Nostocales</taxon>
        <taxon>Nostocaceae</taxon>
        <taxon>Nostoc</taxon>
    </lineage>
</organism>
<dbReference type="Pfam" id="PF11799">
    <property type="entry name" value="IMS_C"/>
    <property type="match status" value="1"/>
</dbReference>
<dbReference type="Proteomes" id="UP000623440">
    <property type="component" value="Unassembled WGS sequence"/>
</dbReference>
<keyword evidence="2 4" id="KW-0808">Transferase</keyword>
<feature type="binding site" evidence="2">
    <location>
        <position position="8"/>
    </location>
    <ligand>
        <name>Mg(2+)</name>
        <dbReference type="ChEBI" id="CHEBI:18420"/>
    </ligand>
</feature>
<keyword evidence="2" id="KW-0460">Magnesium</keyword>
<feature type="site" description="Substrate discrimination" evidence="2">
    <location>
        <position position="13"/>
    </location>
</feature>
<comment type="function">
    <text evidence="2">Poorly processive, error-prone DNA polymerase involved in untargeted mutagenesis. Copies undamaged DNA at stalled replication forks, which arise in vivo from mismatched or misaligned primer ends. These misaligned primers can be extended by PolIV. Exhibits no 3'-5' exonuclease (proofreading) activity. May be involved in translesional synthesis, in conjunction with the beta clamp from PolIII.</text>
</comment>
<feature type="domain" description="UmuC" evidence="3">
    <location>
        <begin position="4"/>
        <end position="185"/>
    </location>
</feature>
<keyword evidence="2" id="KW-0238">DNA-binding</keyword>
<name>A0ABR8DZ77_9NOSO</name>
<dbReference type="InterPro" id="IPR043128">
    <property type="entry name" value="Rev_trsase/Diguanyl_cyclase"/>
</dbReference>
<dbReference type="Pfam" id="PF11798">
    <property type="entry name" value="IMS_HHH"/>
    <property type="match status" value="1"/>
</dbReference>
<reference evidence="4 5" key="1">
    <citation type="journal article" date="2020" name="ISME J.">
        <title>Comparative genomics reveals insights into cyanobacterial evolution and habitat adaptation.</title>
        <authorList>
            <person name="Chen M.Y."/>
            <person name="Teng W.K."/>
            <person name="Zhao L."/>
            <person name="Hu C.X."/>
            <person name="Zhou Y.K."/>
            <person name="Han B.P."/>
            <person name="Song L.R."/>
            <person name="Shu W.S."/>
        </authorList>
    </citation>
    <scope>NUCLEOTIDE SEQUENCE [LARGE SCALE GENOMIC DNA]</scope>
    <source>
        <strain evidence="4 5">FACHB-838</strain>
    </source>
</reference>
<dbReference type="SUPFAM" id="SSF100879">
    <property type="entry name" value="Lesion bypass DNA polymerase (Y-family), little finger domain"/>
    <property type="match status" value="1"/>
</dbReference>
<protein>
    <recommendedName>
        <fullName evidence="2">DNA polymerase IV</fullName>
        <shortName evidence="2">Pol IV</shortName>
        <ecNumber evidence="2">2.7.7.7</ecNumber>
    </recommendedName>
</protein>
<comment type="cofactor">
    <cofactor evidence="2">
        <name>Mg(2+)</name>
        <dbReference type="ChEBI" id="CHEBI:18420"/>
    </cofactor>
    <text evidence="2">Binds 2 magnesium ions per subunit.</text>
</comment>
<gene>
    <name evidence="2 4" type="primary">dinB</name>
    <name evidence="4" type="ORF">H6G97_35465</name>
</gene>
<keyword evidence="2" id="KW-0479">Metal-binding</keyword>
<evidence type="ECO:0000313" key="5">
    <source>
        <dbReference type="Proteomes" id="UP000623440"/>
    </source>
</evidence>
<keyword evidence="2" id="KW-0227">DNA damage</keyword>
<comment type="subcellular location">
    <subcellularLocation>
        <location evidence="2">Cytoplasm</location>
    </subcellularLocation>
</comment>
<keyword evidence="5" id="KW-1185">Reference proteome</keyword>
<dbReference type="GO" id="GO:0003887">
    <property type="term" value="F:DNA-directed DNA polymerase activity"/>
    <property type="evidence" value="ECO:0007669"/>
    <property type="project" value="UniProtKB-EC"/>
</dbReference>
<evidence type="ECO:0000256" key="2">
    <source>
        <dbReference type="HAMAP-Rule" id="MF_01113"/>
    </source>
</evidence>
<dbReference type="NCBIfam" id="NF002677">
    <property type="entry name" value="PRK02406.1"/>
    <property type="match status" value="1"/>
</dbReference>
<dbReference type="InterPro" id="IPR050116">
    <property type="entry name" value="DNA_polymerase-Y"/>
</dbReference>
<dbReference type="Gene3D" id="3.30.1490.100">
    <property type="entry name" value="DNA polymerase, Y-family, little finger domain"/>
    <property type="match status" value="1"/>
</dbReference>
<dbReference type="HAMAP" id="MF_01113">
    <property type="entry name" value="DNApol_IV"/>
    <property type="match status" value="1"/>
</dbReference>
<dbReference type="PANTHER" id="PTHR11076">
    <property type="entry name" value="DNA REPAIR POLYMERASE UMUC / TRANSFERASE FAMILY MEMBER"/>
    <property type="match status" value="1"/>
</dbReference>
<evidence type="ECO:0000259" key="3">
    <source>
        <dbReference type="PROSITE" id="PS50173"/>
    </source>
</evidence>
<feature type="active site" evidence="2">
    <location>
        <position position="104"/>
    </location>
</feature>
<accession>A0ABR8DZ77</accession>
<keyword evidence="2 4" id="KW-0548">Nucleotidyltransferase</keyword>
<dbReference type="InterPro" id="IPR017961">
    <property type="entry name" value="DNA_pol_Y-fam_little_finger"/>
</dbReference>
<dbReference type="InterPro" id="IPR043502">
    <property type="entry name" value="DNA/RNA_pol_sf"/>
</dbReference>
<dbReference type="Pfam" id="PF00817">
    <property type="entry name" value="IMS"/>
    <property type="match status" value="1"/>
</dbReference>
<dbReference type="EC" id="2.7.7.7" evidence="2"/>
<feature type="binding site" evidence="2">
    <location>
        <position position="103"/>
    </location>
    <ligand>
        <name>Mg(2+)</name>
        <dbReference type="ChEBI" id="CHEBI:18420"/>
    </ligand>
</feature>
<dbReference type="InterPro" id="IPR024728">
    <property type="entry name" value="PolY_HhH_motif"/>
</dbReference>
<proteinExistence type="inferred from homology"/>
<dbReference type="CDD" id="cd03586">
    <property type="entry name" value="PolY_Pol_IV_kappa"/>
    <property type="match status" value="1"/>
</dbReference>
<dbReference type="PROSITE" id="PS50173">
    <property type="entry name" value="UMUC"/>
    <property type="match status" value="1"/>
</dbReference>
<evidence type="ECO:0000256" key="1">
    <source>
        <dbReference type="ARBA" id="ARBA00010945"/>
    </source>
</evidence>
<dbReference type="PANTHER" id="PTHR11076:SF33">
    <property type="entry name" value="DNA POLYMERASE KAPPA"/>
    <property type="match status" value="1"/>
</dbReference>
<comment type="catalytic activity">
    <reaction evidence="2">
        <text>DNA(n) + a 2'-deoxyribonucleoside 5'-triphosphate = DNA(n+1) + diphosphate</text>
        <dbReference type="Rhea" id="RHEA:22508"/>
        <dbReference type="Rhea" id="RHEA-COMP:17339"/>
        <dbReference type="Rhea" id="RHEA-COMP:17340"/>
        <dbReference type="ChEBI" id="CHEBI:33019"/>
        <dbReference type="ChEBI" id="CHEBI:61560"/>
        <dbReference type="ChEBI" id="CHEBI:173112"/>
        <dbReference type="EC" id="2.7.7.7"/>
    </reaction>
</comment>
<dbReference type="InterPro" id="IPR001126">
    <property type="entry name" value="UmuC"/>
</dbReference>
<dbReference type="Gene3D" id="1.10.150.20">
    <property type="entry name" value="5' to 3' exonuclease, C-terminal subdomain"/>
    <property type="match status" value="1"/>
</dbReference>